<dbReference type="AlphaFoldDB" id="A0A8J3MZS5"/>
<organism evidence="2 3">
    <name type="scientific">Reticulibacter mediterranei</name>
    <dbReference type="NCBI Taxonomy" id="2778369"/>
    <lineage>
        <taxon>Bacteria</taxon>
        <taxon>Bacillati</taxon>
        <taxon>Chloroflexota</taxon>
        <taxon>Ktedonobacteria</taxon>
        <taxon>Ktedonobacterales</taxon>
        <taxon>Reticulibacteraceae</taxon>
        <taxon>Reticulibacter</taxon>
    </lineage>
</organism>
<evidence type="ECO:0000313" key="3">
    <source>
        <dbReference type="Proteomes" id="UP000597444"/>
    </source>
</evidence>
<name>A0A8J3MZS5_9CHLR</name>
<protein>
    <recommendedName>
        <fullName evidence="1">CHAT domain-containing protein</fullName>
    </recommendedName>
</protein>
<dbReference type="Gene3D" id="3.40.50.1460">
    <property type="match status" value="1"/>
</dbReference>
<sequence>MKPSLKLSNLALVVPTDSALAFATNERDYLLSLATKGRNVTCVPATFLELREALASGLYNGWHFAGHGSFYGPDPNLSEIYLENRESLTPEDLSGVVSNVGGAKPFIFFNACQIGRSALSLTGIGGWARQFLHIGASAFIGPYWSISDKPAYDFTRALYSRLFTGIPIGKAVQEARSIIKREGDPTWLAYTVFADPLATI</sequence>
<gene>
    <name evidence="2" type="ORF">KSF_008060</name>
</gene>
<keyword evidence="3" id="KW-1185">Reference proteome</keyword>
<feature type="domain" description="CHAT" evidence="1">
    <location>
        <begin position="19"/>
        <end position="178"/>
    </location>
</feature>
<dbReference type="InterPro" id="IPR024983">
    <property type="entry name" value="CHAT_dom"/>
</dbReference>
<dbReference type="EMBL" id="BNJK01000001">
    <property type="protein sequence ID" value="GHO90758.1"/>
    <property type="molecule type" value="Genomic_DNA"/>
</dbReference>
<dbReference type="Proteomes" id="UP000597444">
    <property type="component" value="Unassembled WGS sequence"/>
</dbReference>
<reference evidence="2" key="1">
    <citation type="submission" date="2020-10" db="EMBL/GenBank/DDBJ databases">
        <title>Taxonomic study of unclassified bacteria belonging to the class Ktedonobacteria.</title>
        <authorList>
            <person name="Yabe S."/>
            <person name="Wang C.M."/>
            <person name="Zheng Y."/>
            <person name="Sakai Y."/>
            <person name="Cavaletti L."/>
            <person name="Monciardini P."/>
            <person name="Donadio S."/>
        </authorList>
    </citation>
    <scope>NUCLEOTIDE SEQUENCE</scope>
    <source>
        <strain evidence="2">ID150040</strain>
    </source>
</reference>
<evidence type="ECO:0000259" key="1">
    <source>
        <dbReference type="Pfam" id="PF12770"/>
    </source>
</evidence>
<dbReference type="Pfam" id="PF12770">
    <property type="entry name" value="CHAT"/>
    <property type="match status" value="1"/>
</dbReference>
<accession>A0A8J3MZS5</accession>
<evidence type="ECO:0000313" key="2">
    <source>
        <dbReference type="EMBL" id="GHO90758.1"/>
    </source>
</evidence>
<comment type="caution">
    <text evidence="2">The sequence shown here is derived from an EMBL/GenBank/DDBJ whole genome shotgun (WGS) entry which is preliminary data.</text>
</comment>
<proteinExistence type="predicted"/>